<sequence length="164" mass="18971">MTPNQYQLSKKTALLIDVASKHFQRSFPMPKVEVDMRGKAAGKALLQLNIIKLNKVLFSENQQKFIDEVLPHELAHLITYQVFGRVKPHGKEWQYVMVKVFSIKPERTHTMDVSSVQGKTFEYQCACRNYPLSIRRHNKVLRKENQYTCRSCGNGLVFTGKQLS</sequence>
<keyword evidence="10" id="KW-1185">Reference proteome</keyword>
<feature type="binding site" evidence="7">
    <location>
        <position position="72"/>
    </location>
    <ligand>
        <name>Zn(2+)</name>
        <dbReference type="ChEBI" id="CHEBI:29105"/>
    </ligand>
</feature>
<dbReference type="SMART" id="SM00731">
    <property type="entry name" value="SprT"/>
    <property type="match status" value="1"/>
</dbReference>
<evidence type="ECO:0000313" key="10">
    <source>
        <dbReference type="Proteomes" id="UP000318717"/>
    </source>
</evidence>
<evidence type="ECO:0000256" key="6">
    <source>
        <dbReference type="ARBA" id="ARBA00022833"/>
    </source>
</evidence>
<dbReference type="GO" id="GO:0008270">
    <property type="term" value="F:zinc ion binding"/>
    <property type="evidence" value="ECO:0007669"/>
    <property type="project" value="UniProtKB-UniRule"/>
</dbReference>
<dbReference type="EMBL" id="BJLF01000019">
    <property type="protein sequence ID" value="GEA52430.1"/>
    <property type="molecule type" value="Genomic_DNA"/>
</dbReference>
<keyword evidence="6 7" id="KW-0862">Zinc</keyword>
<keyword evidence="4 7" id="KW-0963">Cytoplasm</keyword>
<dbReference type="Proteomes" id="UP000318717">
    <property type="component" value="Unassembled WGS sequence"/>
</dbReference>
<dbReference type="GO" id="GO:0006950">
    <property type="term" value="P:response to stress"/>
    <property type="evidence" value="ECO:0007669"/>
    <property type="project" value="UniProtKB-ARBA"/>
</dbReference>
<reference evidence="9 10" key="1">
    <citation type="submission" date="2019-06" db="EMBL/GenBank/DDBJ databases">
        <title>Whole genome shotgun sequence of Vibrio inusitatus NBRC 102082.</title>
        <authorList>
            <person name="Hosoyama A."/>
            <person name="Uohara A."/>
            <person name="Ohji S."/>
            <person name="Ichikawa N."/>
        </authorList>
    </citation>
    <scope>NUCLEOTIDE SEQUENCE [LARGE SCALE GENOMIC DNA]</scope>
    <source>
        <strain evidence="9 10">NBRC 102082</strain>
    </source>
</reference>
<evidence type="ECO:0000313" key="9">
    <source>
        <dbReference type="EMBL" id="GEA52430.1"/>
    </source>
</evidence>
<feature type="binding site" evidence="7">
    <location>
        <position position="76"/>
    </location>
    <ligand>
        <name>Zn(2+)</name>
        <dbReference type="ChEBI" id="CHEBI:29105"/>
    </ligand>
</feature>
<keyword evidence="5 7" id="KW-0479">Metal-binding</keyword>
<evidence type="ECO:0000256" key="7">
    <source>
        <dbReference type="HAMAP-Rule" id="MF_00746"/>
    </source>
</evidence>
<comment type="cofactor">
    <cofactor evidence="7">
        <name>Zn(2+)</name>
        <dbReference type="ChEBI" id="CHEBI:29105"/>
    </cofactor>
    <text evidence="7">Binds 1 zinc ion.</text>
</comment>
<dbReference type="Pfam" id="PF10263">
    <property type="entry name" value="SprT-like"/>
    <property type="match status" value="1"/>
</dbReference>
<dbReference type="InterPro" id="IPR006640">
    <property type="entry name" value="SprT-like_domain"/>
</dbReference>
<dbReference type="AlphaFoldDB" id="A0A4Y3I0C2"/>
<proteinExistence type="inferred from homology"/>
<evidence type="ECO:0000256" key="3">
    <source>
        <dbReference type="ARBA" id="ARBA00020082"/>
    </source>
</evidence>
<comment type="subcellular location">
    <subcellularLocation>
        <location evidence="1 7">Cytoplasm</location>
    </subcellularLocation>
</comment>
<evidence type="ECO:0000256" key="4">
    <source>
        <dbReference type="ARBA" id="ARBA00022490"/>
    </source>
</evidence>
<dbReference type="RefSeq" id="WP_141346870.1">
    <property type="nucleotide sequence ID" value="NZ_BJLF01000019.1"/>
</dbReference>
<dbReference type="InterPro" id="IPR035240">
    <property type="entry name" value="SprT_Zn_ribbon"/>
</dbReference>
<accession>A0A4Y3I0C2</accession>
<feature type="active site" evidence="7">
    <location>
        <position position="73"/>
    </location>
</feature>
<dbReference type="NCBIfam" id="NF003421">
    <property type="entry name" value="PRK04860.1"/>
    <property type="match status" value="1"/>
</dbReference>
<dbReference type="HAMAP" id="MF_00746">
    <property type="entry name" value="SprT"/>
    <property type="match status" value="1"/>
</dbReference>
<comment type="caution">
    <text evidence="9">The sequence shown here is derived from an EMBL/GenBank/DDBJ whole genome shotgun (WGS) entry which is preliminary data.</text>
</comment>
<dbReference type="InterPro" id="IPR023483">
    <property type="entry name" value="Uncharacterised_SprT"/>
</dbReference>
<evidence type="ECO:0000256" key="5">
    <source>
        <dbReference type="ARBA" id="ARBA00022723"/>
    </source>
</evidence>
<dbReference type="PANTHER" id="PTHR38773">
    <property type="entry name" value="PROTEIN SPRT"/>
    <property type="match status" value="1"/>
</dbReference>
<comment type="similarity">
    <text evidence="2 7">Belongs to the SprT family.</text>
</comment>
<dbReference type="PANTHER" id="PTHR38773:SF1">
    <property type="entry name" value="PROTEIN SPRT"/>
    <property type="match status" value="1"/>
</dbReference>
<feature type="domain" description="SprT-like" evidence="8">
    <location>
        <begin position="9"/>
        <end position="159"/>
    </location>
</feature>
<protein>
    <recommendedName>
        <fullName evidence="3 7">Protein SprT</fullName>
    </recommendedName>
</protein>
<evidence type="ECO:0000256" key="2">
    <source>
        <dbReference type="ARBA" id="ARBA00006591"/>
    </source>
</evidence>
<name>A0A4Y3I0C2_9VIBR</name>
<evidence type="ECO:0000259" key="8">
    <source>
        <dbReference type="SMART" id="SM00731"/>
    </source>
</evidence>
<organism evidence="9 10">
    <name type="scientific">Vibrio inusitatus NBRC 102082</name>
    <dbReference type="NCBI Taxonomy" id="1219070"/>
    <lineage>
        <taxon>Bacteria</taxon>
        <taxon>Pseudomonadati</taxon>
        <taxon>Pseudomonadota</taxon>
        <taxon>Gammaproteobacteria</taxon>
        <taxon>Vibrionales</taxon>
        <taxon>Vibrionaceae</taxon>
        <taxon>Vibrio</taxon>
    </lineage>
</organism>
<dbReference type="OrthoDB" id="267364at2"/>
<dbReference type="GO" id="GO:0005737">
    <property type="term" value="C:cytoplasm"/>
    <property type="evidence" value="ECO:0007669"/>
    <property type="project" value="UniProtKB-SubCell"/>
</dbReference>
<gene>
    <name evidence="7 9" type="primary">sprT</name>
    <name evidence="9" type="ORF">VIN01S_32340</name>
</gene>
<evidence type="ECO:0000256" key="1">
    <source>
        <dbReference type="ARBA" id="ARBA00004496"/>
    </source>
</evidence>
<dbReference type="Pfam" id="PF17283">
    <property type="entry name" value="Zn_ribbon_SprT"/>
    <property type="match status" value="1"/>
</dbReference>